<dbReference type="RefSeq" id="WP_310245267.1">
    <property type="nucleotide sequence ID" value="NZ_JAVDXX010000001.1"/>
</dbReference>
<name>A0ABU1YWU6_9MICC</name>
<dbReference type="InterPro" id="IPR037401">
    <property type="entry name" value="SnoaL-like"/>
</dbReference>
<dbReference type="SUPFAM" id="SSF54427">
    <property type="entry name" value="NTF2-like"/>
    <property type="match status" value="1"/>
</dbReference>
<comment type="caution">
    <text evidence="2">The sequence shown here is derived from an EMBL/GenBank/DDBJ whole genome shotgun (WGS) entry which is preliminary data.</text>
</comment>
<organism evidence="2 3">
    <name type="scientific">Pseudoglutamicibacter albus</name>
    <dbReference type="NCBI Taxonomy" id="98671"/>
    <lineage>
        <taxon>Bacteria</taxon>
        <taxon>Bacillati</taxon>
        <taxon>Actinomycetota</taxon>
        <taxon>Actinomycetes</taxon>
        <taxon>Micrococcales</taxon>
        <taxon>Micrococcaceae</taxon>
        <taxon>Pseudoglutamicibacter</taxon>
    </lineage>
</organism>
<evidence type="ECO:0000313" key="3">
    <source>
        <dbReference type="Proteomes" id="UP001180715"/>
    </source>
</evidence>
<sequence length="133" mass="14084">MDTPTPAEVVGSYFQNLADGNVEQAMAALDPKVEWHQPGQNRFSGLHRGPEAVGALIGGMMEVSQGTFAVAPAGPLMTNGDVVAAPVRFTGRRDGETLDQAGLDLLTVSEGRITQVRLFSSDGPAEDRFWGQA</sequence>
<dbReference type="Gene3D" id="3.10.450.50">
    <property type="match status" value="1"/>
</dbReference>
<keyword evidence="3" id="KW-1185">Reference proteome</keyword>
<feature type="domain" description="SnoaL-like" evidence="1">
    <location>
        <begin position="12"/>
        <end position="115"/>
    </location>
</feature>
<proteinExistence type="predicted"/>
<gene>
    <name evidence="2" type="ORF">J2S67_000097</name>
</gene>
<dbReference type="EMBL" id="JAVDXX010000001">
    <property type="protein sequence ID" value="MDR7292829.1"/>
    <property type="molecule type" value="Genomic_DNA"/>
</dbReference>
<dbReference type="InterPro" id="IPR032710">
    <property type="entry name" value="NTF2-like_dom_sf"/>
</dbReference>
<dbReference type="Proteomes" id="UP001180715">
    <property type="component" value="Unassembled WGS sequence"/>
</dbReference>
<protein>
    <submittedName>
        <fullName evidence="2">Ketosteroid isomerase-like protein</fullName>
    </submittedName>
</protein>
<accession>A0ABU1YWU6</accession>
<evidence type="ECO:0000313" key="2">
    <source>
        <dbReference type="EMBL" id="MDR7292829.1"/>
    </source>
</evidence>
<reference evidence="2" key="1">
    <citation type="submission" date="2023-07" db="EMBL/GenBank/DDBJ databases">
        <title>Sequencing the genomes of 1000 actinobacteria strains.</title>
        <authorList>
            <person name="Klenk H.-P."/>
        </authorList>
    </citation>
    <scope>NUCLEOTIDE SEQUENCE</scope>
    <source>
        <strain evidence="2">DSM 13068</strain>
    </source>
</reference>
<dbReference type="Pfam" id="PF12680">
    <property type="entry name" value="SnoaL_2"/>
    <property type="match status" value="1"/>
</dbReference>
<evidence type="ECO:0000259" key="1">
    <source>
        <dbReference type="Pfam" id="PF12680"/>
    </source>
</evidence>